<sequence>MARSGAPLVLAAVLAVLLVSAPHAANAAITCGQVASSVSGCISYVRTGGSVPPSCCSGVKSLAGSAKTTTDRRAVCNCLKSTAASISGLKPALAAGLPGKCGVRIPYTISPSTDCSK</sequence>
<keyword evidence="5" id="KW-0732">Signal</keyword>
<comment type="similarity">
    <text evidence="1 4">Belongs to the plant LTP family.</text>
</comment>
<evidence type="ECO:0000313" key="8">
    <source>
        <dbReference type="Proteomes" id="UP000797356"/>
    </source>
</evidence>
<dbReference type="Pfam" id="PF00234">
    <property type="entry name" value="Tryp_alpha_amyl"/>
    <property type="match status" value="1"/>
</dbReference>
<dbReference type="FunFam" id="1.10.110.10:FF:000002">
    <property type="entry name" value="Non-specific lipid-transfer protein"/>
    <property type="match status" value="1"/>
</dbReference>
<gene>
    <name evidence="7" type="ORF">COCNU_12G006310</name>
</gene>
<keyword evidence="3" id="KW-1015">Disulfide bond</keyword>
<feature type="chain" id="PRO_5035436980" description="Non-specific lipid-transfer protein" evidence="5">
    <location>
        <begin position="28"/>
        <end position="117"/>
    </location>
</feature>
<dbReference type="InterPro" id="IPR016140">
    <property type="entry name" value="Bifunc_inhib/LTP/seed_store"/>
</dbReference>
<keyword evidence="8" id="KW-1185">Reference proteome</keyword>
<dbReference type="GO" id="GO:0008289">
    <property type="term" value="F:lipid binding"/>
    <property type="evidence" value="ECO:0007669"/>
    <property type="project" value="UniProtKB-KW"/>
</dbReference>
<dbReference type="AlphaFoldDB" id="A0A8K0NAT9"/>
<dbReference type="Gene3D" id="1.10.110.10">
    <property type="entry name" value="Plant lipid-transfer and hydrophobic proteins"/>
    <property type="match status" value="1"/>
</dbReference>
<organism evidence="7 8">
    <name type="scientific">Cocos nucifera</name>
    <name type="common">Coconut palm</name>
    <dbReference type="NCBI Taxonomy" id="13894"/>
    <lineage>
        <taxon>Eukaryota</taxon>
        <taxon>Viridiplantae</taxon>
        <taxon>Streptophyta</taxon>
        <taxon>Embryophyta</taxon>
        <taxon>Tracheophyta</taxon>
        <taxon>Spermatophyta</taxon>
        <taxon>Magnoliopsida</taxon>
        <taxon>Liliopsida</taxon>
        <taxon>Arecaceae</taxon>
        <taxon>Arecoideae</taxon>
        <taxon>Cocoseae</taxon>
        <taxon>Attaleinae</taxon>
        <taxon>Cocos</taxon>
    </lineage>
</organism>
<feature type="domain" description="Bifunctional inhibitor/plant lipid transfer protein/seed storage helical" evidence="6">
    <location>
        <begin position="31"/>
        <end position="115"/>
    </location>
</feature>
<dbReference type="Proteomes" id="UP000797356">
    <property type="component" value="Chromosome 12"/>
</dbReference>
<name>A0A8K0NAT9_COCNU</name>
<evidence type="ECO:0000256" key="4">
    <source>
        <dbReference type="RuleBase" id="RU000628"/>
    </source>
</evidence>
<comment type="function">
    <text evidence="4">Plant non-specific lipid-transfer proteins transfer phospholipids as well as galactolipids across membranes. May play a role in wax or cutin deposition in the cell walls of expanding epidermal cells and certain secretory tissues.</text>
</comment>
<dbReference type="InterPro" id="IPR036312">
    <property type="entry name" value="Bifun_inhib/LTP/seed_sf"/>
</dbReference>
<dbReference type="EMBL" id="CM017883">
    <property type="protein sequence ID" value="KAG1365631.1"/>
    <property type="molecule type" value="Genomic_DNA"/>
</dbReference>
<evidence type="ECO:0000313" key="7">
    <source>
        <dbReference type="EMBL" id="KAG1365631.1"/>
    </source>
</evidence>
<dbReference type="PANTHER" id="PTHR33076">
    <property type="entry name" value="NON-SPECIFIC LIPID-TRANSFER PROTEIN 2-RELATED"/>
    <property type="match status" value="1"/>
</dbReference>
<dbReference type="SMART" id="SM00499">
    <property type="entry name" value="AAI"/>
    <property type="match status" value="1"/>
</dbReference>
<dbReference type="GO" id="GO:0006869">
    <property type="term" value="P:lipid transport"/>
    <property type="evidence" value="ECO:0007669"/>
    <property type="project" value="InterPro"/>
</dbReference>
<evidence type="ECO:0000256" key="3">
    <source>
        <dbReference type="ARBA" id="ARBA00023157"/>
    </source>
</evidence>
<reference evidence="7" key="2">
    <citation type="submission" date="2019-07" db="EMBL/GenBank/DDBJ databases">
        <authorList>
            <person name="Yang Y."/>
            <person name="Bocs S."/>
            <person name="Baudouin L."/>
        </authorList>
    </citation>
    <scope>NUCLEOTIDE SEQUENCE</scope>
    <source>
        <tissue evidence="7">Spear leaf of Hainan Tall coconut</tissue>
    </source>
</reference>
<evidence type="ECO:0000256" key="1">
    <source>
        <dbReference type="ARBA" id="ARBA00009748"/>
    </source>
</evidence>
<dbReference type="OrthoDB" id="770678at2759"/>
<dbReference type="CDD" id="cd01960">
    <property type="entry name" value="nsLTP1"/>
    <property type="match status" value="1"/>
</dbReference>
<protein>
    <recommendedName>
        <fullName evidence="4">Non-specific lipid-transfer protein</fullName>
    </recommendedName>
</protein>
<accession>A0A8K0NAT9</accession>
<dbReference type="PRINTS" id="PR00382">
    <property type="entry name" value="LIPIDTRNSFER"/>
</dbReference>
<dbReference type="InterPro" id="IPR000528">
    <property type="entry name" value="Plant_nsLTP"/>
</dbReference>
<dbReference type="SUPFAM" id="SSF47699">
    <property type="entry name" value="Bifunctional inhibitor/lipid-transfer protein/seed storage 2S albumin"/>
    <property type="match status" value="1"/>
</dbReference>
<evidence type="ECO:0000259" key="6">
    <source>
        <dbReference type="SMART" id="SM00499"/>
    </source>
</evidence>
<keyword evidence="2 4" id="KW-0813">Transport</keyword>
<keyword evidence="4" id="KW-0446">Lipid-binding</keyword>
<reference evidence="7" key="1">
    <citation type="journal article" date="2017" name="Gigascience">
        <title>The genome draft of coconut (Cocos nucifera).</title>
        <authorList>
            <person name="Xiao Y."/>
            <person name="Xu P."/>
            <person name="Fan H."/>
            <person name="Baudouin L."/>
            <person name="Xia W."/>
            <person name="Bocs S."/>
            <person name="Xu J."/>
            <person name="Li Q."/>
            <person name="Guo A."/>
            <person name="Zhou L."/>
            <person name="Li J."/>
            <person name="Wu Y."/>
            <person name="Ma Z."/>
            <person name="Armero A."/>
            <person name="Issali A.E."/>
            <person name="Liu N."/>
            <person name="Peng M."/>
            <person name="Yang Y."/>
        </authorList>
    </citation>
    <scope>NUCLEOTIDE SEQUENCE</scope>
    <source>
        <tissue evidence="7">Spear leaf of Hainan Tall coconut</tissue>
    </source>
</reference>
<feature type="signal peptide" evidence="5">
    <location>
        <begin position="1"/>
        <end position="27"/>
    </location>
</feature>
<evidence type="ECO:0000256" key="5">
    <source>
        <dbReference type="SAM" id="SignalP"/>
    </source>
</evidence>
<evidence type="ECO:0000256" key="2">
    <source>
        <dbReference type="ARBA" id="ARBA00022448"/>
    </source>
</evidence>
<proteinExistence type="inferred from homology"/>
<comment type="caution">
    <text evidence="7">The sequence shown here is derived from an EMBL/GenBank/DDBJ whole genome shotgun (WGS) entry which is preliminary data.</text>
</comment>